<evidence type="ECO:0000256" key="2">
    <source>
        <dbReference type="SAM" id="MobiDB-lite"/>
    </source>
</evidence>
<sequence>MRGKNTRRSRRTKELARSSGQGAQEDEHQQKPSAPGQHVPWVLTSPQKIASELSLFDYADDMKPYMLDLVHRAFTLVKPSTYTVEIVLVDGPRSDMFCFSDFSRYPGLLHAILFTSQAFYDLSLGLPYGKIAQLHLAKTLYHLQRSLSDKNEATADSTLTVVLSLATAAAILGDLETVKKHMSGVCRMIELRGGIKTIERGSMIEHKARRIDFGLALSTGQNLNFLQENISWDPQVAHGIDVTRLSELRMLNPPPDPRLLNIWADLRVFTRAANEATKTGVKMPPDFFSRVSSSVPFRLLALQFDPTSLPELLRLCMLAYMKSVLIQIDGLGPQIKHLADCLKGALLAHQLPPAPEFAKFFLWAFLVSTLSIFENLDQDWLRVAMVETAKSLSCRTWAETRVILKEFLWIDMIHNQRGKQIFDRWLDPGRSSSGL</sequence>
<organism evidence="3 4">
    <name type="scientific">Thelonectria olida</name>
    <dbReference type="NCBI Taxonomy" id="1576542"/>
    <lineage>
        <taxon>Eukaryota</taxon>
        <taxon>Fungi</taxon>
        <taxon>Dikarya</taxon>
        <taxon>Ascomycota</taxon>
        <taxon>Pezizomycotina</taxon>
        <taxon>Sordariomycetes</taxon>
        <taxon>Hypocreomycetidae</taxon>
        <taxon>Hypocreales</taxon>
        <taxon>Nectriaceae</taxon>
        <taxon>Thelonectria</taxon>
    </lineage>
</organism>
<dbReference type="InterPro" id="IPR021858">
    <property type="entry name" value="Fun_TF"/>
</dbReference>
<gene>
    <name evidence="3" type="ORF">B0T10DRAFT_36862</name>
</gene>
<evidence type="ECO:0000256" key="1">
    <source>
        <dbReference type="ARBA" id="ARBA00023242"/>
    </source>
</evidence>
<dbReference type="PANTHER" id="PTHR37540:SF5">
    <property type="entry name" value="TRANSCRIPTION FACTOR DOMAIN-CONTAINING PROTEIN"/>
    <property type="match status" value="1"/>
</dbReference>
<keyword evidence="4" id="KW-1185">Reference proteome</keyword>
<evidence type="ECO:0000313" key="3">
    <source>
        <dbReference type="EMBL" id="KAH6900766.1"/>
    </source>
</evidence>
<dbReference type="OrthoDB" id="4158087at2759"/>
<accession>A0A9P9AUC2</accession>
<feature type="compositionally biased region" description="Basic residues" evidence="2">
    <location>
        <begin position="1"/>
        <end position="11"/>
    </location>
</feature>
<proteinExistence type="predicted"/>
<dbReference type="Pfam" id="PF11951">
    <property type="entry name" value="Fungal_trans_2"/>
    <property type="match status" value="1"/>
</dbReference>
<comment type="caution">
    <text evidence="3">The sequence shown here is derived from an EMBL/GenBank/DDBJ whole genome shotgun (WGS) entry which is preliminary data.</text>
</comment>
<name>A0A9P9AUC2_9HYPO</name>
<dbReference type="AlphaFoldDB" id="A0A9P9AUC2"/>
<feature type="region of interest" description="Disordered" evidence="2">
    <location>
        <begin position="1"/>
        <end position="39"/>
    </location>
</feature>
<keyword evidence="1" id="KW-0539">Nucleus</keyword>
<evidence type="ECO:0000313" key="4">
    <source>
        <dbReference type="Proteomes" id="UP000777438"/>
    </source>
</evidence>
<dbReference type="PANTHER" id="PTHR37540">
    <property type="entry name" value="TRANSCRIPTION FACTOR (ACR-2), PUTATIVE-RELATED-RELATED"/>
    <property type="match status" value="1"/>
</dbReference>
<dbReference type="EMBL" id="JAGPYM010000001">
    <property type="protein sequence ID" value="KAH6900766.1"/>
    <property type="molecule type" value="Genomic_DNA"/>
</dbReference>
<protein>
    <submittedName>
        <fullName evidence="3">Uncharacterized protein</fullName>
    </submittedName>
</protein>
<reference evidence="3 4" key="1">
    <citation type="journal article" date="2021" name="Nat. Commun.">
        <title>Genetic determinants of endophytism in the Arabidopsis root mycobiome.</title>
        <authorList>
            <person name="Mesny F."/>
            <person name="Miyauchi S."/>
            <person name="Thiergart T."/>
            <person name="Pickel B."/>
            <person name="Atanasova L."/>
            <person name="Karlsson M."/>
            <person name="Huettel B."/>
            <person name="Barry K.W."/>
            <person name="Haridas S."/>
            <person name="Chen C."/>
            <person name="Bauer D."/>
            <person name="Andreopoulos W."/>
            <person name="Pangilinan J."/>
            <person name="LaButti K."/>
            <person name="Riley R."/>
            <person name="Lipzen A."/>
            <person name="Clum A."/>
            <person name="Drula E."/>
            <person name="Henrissat B."/>
            <person name="Kohler A."/>
            <person name="Grigoriev I.V."/>
            <person name="Martin F.M."/>
            <person name="Hacquard S."/>
        </authorList>
    </citation>
    <scope>NUCLEOTIDE SEQUENCE [LARGE SCALE GENOMIC DNA]</scope>
    <source>
        <strain evidence="3 4">MPI-CAGE-CH-0241</strain>
    </source>
</reference>
<dbReference type="Proteomes" id="UP000777438">
    <property type="component" value="Unassembled WGS sequence"/>
</dbReference>